<sequence>MTDEGNVLPKAWRQPSMPRALVSMPATVNAVEARNPTVVKVTSVESLATVRAAAPPCSAKPSVWRLTEARLAKGFVDGQIAQLSGAEYLTYESAGWWEHQDLYVIRKPSAAAHAGIQMKTAGE</sequence>
<organism evidence="1 2">
    <name type="scientific">Aminobacter aminovorans</name>
    <name type="common">Chelatobacter heintzii</name>
    <dbReference type="NCBI Taxonomy" id="83263"/>
    <lineage>
        <taxon>Bacteria</taxon>
        <taxon>Pseudomonadati</taxon>
        <taxon>Pseudomonadota</taxon>
        <taxon>Alphaproteobacteria</taxon>
        <taxon>Hyphomicrobiales</taxon>
        <taxon>Phyllobacteriaceae</taxon>
        <taxon>Aminobacter</taxon>
    </lineage>
</organism>
<gene>
    <name evidence="1" type="ORF">FHS67_006072</name>
</gene>
<protein>
    <submittedName>
        <fullName evidence="1">Uncharacterized protein</fullName>
    </submittedName>
</protein>
<accession>A0ABR6HGN9</accession>
<evidence type="ECO:0000313" key="1">
    <source>
        <dbReference type="EMBL" id="MBB3709716.1"/>
    </source>
</evidence>
<dbReference type="EMBL" id="JACICB010000034">
    <property type="protein sequence ID" value="MBB3709716.1"/>
    <property type="molecule type" value="Genomic_DNA"/>
</dbReference>
<keyword evidence="2" id="KW-1185">Reference proteome</keyword>
<reference evidence="1 2" key="1">
    <citation type="submission" date="2020-08" db="EMBL/GenBank/DDBJ databases">
        <title>Genomic Encyclopedia of Type Strains, Phase IV (KMG-IV): sequencing the most valuable type-strain genomes for metagenomic binning, comparative biology and taxonomic classification.</title>
        <authorList>
            <person name="Goeker M."/>
        </authorList>
    </citation>
    <scope>NUCLEOTIDE SEQUENCE [LARGE SCALE GENOMIC DNA]</scope>
    <source>
        <strain evidence="1 2">DSM 10368</strain>
    </source>
</reference>
<evidence type="ECO:0000313" key="2">
    <source>
        <dbReference type="Proteomes" id="UP000577697"/>
    </source>
</evidence>
<proteinExistence type="predicted"/>
<dbReference type="Proteomes" id="UP000577697">
    <property type="component" value="Unassembled WGS sequence"/>
</dbReference>
<comment type="caution">
    <text evidence="1">The sequence shown here is derived from an EMBL/GenBank/DDBJ whole genome shotgun (WGS) entry which is preliminary data.</text>
</comment>
<name>A0ABR6HGN9_AMIAI</name>